<sequence>LQQHLRNRPSSQSQSQIGGLKIKKVAVAHHTRFQVLGDYMDSRMRINNVQGDRLSVLPDDVILRILSFVGLKDAVATSVLSPRWRYLWTSIPHLTFSTKDFSTLDKFSESVTRVLSRRNNQALLSSFNLHLSAKDAEDVAWRIMNQAFSLSVQQLNIDCVVRSLSSMFQRKSTTYPVSLSGSQTLKHLTLSCDFLVTLTSTREFSSLTTLHLCFITLDDAFLSMCPNLENLTLHLCGMTGSKDFRICHPRLSNLTLENLHVRPLTINVVAPKLKKLTISKSPGGFRIHAPELASLLLIGFCPSMFSTDGFPSLEEAQLSFHILRALKKSDASTVISLLHKFHNVKHLSLSIEIIQLLNSFVDLIPHQPSPLANLESLKILPKMYCLMYHKHMRVVMYNKLRKYLLNASPKATLTEVLRAECCDATACANPPTIIKQRVSWSS</sequence>
<dbReference type="Pfam" id="PF00646">
    <property type="entry name" value="F-box"/>
    <property type="match status" value="1"/>
</dbReference>
<evidence type="ECO:0000313" key="2">
    <source>
        <dbReference type="EMBL" id="KAI7736075.1"/>
    </source>
</evidence>
<dbReference type="InterPro" id="IPR053781">
    <property type="entry name" value="F-box_AtFBL13-like"/>
</dbReference>
<feature type="non-terminal residue" evidence="2">
    <location>
        <position position="1"/>
    </location>
</feature>
<dbReference type="PROSITE" id="PS50181">
    <property type="entry name" value="FBOX"/>
    <property type="match status" value="1"/>
</dbReference>
<accession>A0AAD5GB80</accession>
<dbReference type="Gene3D" id="1.20.1280.50">
    <property type="match status" value="1"/>
</dbReference>
<dbReference type="Gene3D" id="3.80.10.10">
    <property type="entry name" value="Ribonuclease Inhibitor"/>
    <property type="match status" value="1"/>
</dbReference>
<dbReference type="AlphaFoldDB" id="A0AAD5GB80"/>
<reference evidence="2" key="1">
    <citation type="submission" date="2022-06" db="EMBL/GenBank/DDBJ databases">
        <title>Uncovering the hologenomic basis of an extraordinary plant invasion.</title>
        <authorList>
            <person name="Bieker V.C."/>
            <person name="Martin M.D."/>
            <person name="Gilbert T."/>
            <person name="Hodgins K."/>
            <person name="Battlay P."/>
            <person name="Petersen B."/>
            <person name="Wilson J."/>
        </authorList>
    </citation>
    <scope>NUCLEOTIDE SEQUENCE</scope>
    <source>
        <strain evidence="2">AA19_3_7</strain>
        <tissue evidence="2">Leaf</tissue>
    </source>
</reference>
<dbReference type="Proteomes" id="UP001206925">
    <property type="component" value="Unassembled WGS sequence"/>
</dbReference>
<dbReference type="EMBL" id="JAMZMK010009381">
    <property type="protein sequence ID" value="KAI7736075.1"/>
    <property type="molecule type" value="Genomic_DNA"/>
</dbReference>
<proteinExistence type="predicted"/>
<feature type="domain" description="F-box" evidence="1">
    <location>
        <begin position="51"/>
        <end position="99"/>
    </location>
</feature>
<organism evidence="2 3">
    <name type="scientific">Ambrosia artemisiifolia</name>
    <name type="common">Common ragweed</name>
    <dbReference type="NCBI Taxonomy" id="4212"/>
    <lineage>
        <taxon>Eukaryota</taxon>
        <taxon>Viridiplantae</taxon>
        <taxon>Streptophyta</taxon>
        <taxon>Embryophyta</taxon>
        <taxon>Tracheophyta</taxon>
        <taxon>Spermatophyta</taxon>
        <taxon>Magnoliopsida</taxon>
        <taxon>eudicotyledons</taxon>
        <taxon>Gunneridae</taxon>
        <taxon>Pentapetalae</taxon>
        <taxon>asterids</taxon>
        <taxon>campanulids</taxon>
        <taxon>Asterales</taxon>
        <taxon>Asteraceae</taxon>
        <taxon>Asteroideae</taxon>
        <taxon>Heliantheae alliance</taxon>
        <taxon>Heliantheae</taxon>
        <taxon>Ambrosia</taxon>
    </lineage>
</organism>
<evidence type="ECO:0000313" key="3">
    <source>
        <dbReference type="Proteomes" id="UP001206925"/>
    </source>
</evidence>
<gene>
    <name evidence="2" type="ORF">M8C21_023692</name>
</gene>
<dbReference type="SMART" id="SM00256">
    <property type="entry name" value="FBOX"/>
    <property type="match status" value="1"/>
</dbReference>
<dbReference type="CDD" id="cd22160">
    <property type="entry name" value="F-box_AtFBL13-like"/>
    <property type="match status" value="1"/>
</dbReference>
<dbReference type="InterPro" id="IPR001810">
    <property type="entry name" value="F-box_dom"/>
</dbReference>
<dbReference type="Pfam" id="PF24758">
    <property type="entry name" value="LRR_At5g56370"/>
    <property type="match status" value="1"/>
</dbReference>
<dbReference type="InterPro" id="IPR032675">
    <property type="entry name" value="LRR_dom_sf"/>
</dbReference>
<dbReference type="PANTHER" id="PTHR34223">
    <property type="entry name" value="OS11G0201299 PROTEIN"/>
    <property type="match status" value="1"/>
</dbReference>
<dbReference type="SUPFAM" id="SSF52047">
    <property type="entry name" value="RNI-like"/>
    <property type="match status" value="1"/>
</dbReference>
<keyword evidence="3" id="KW-1185">Reference proteome</keyword>
<evidence type="ECO:0000259" key="1">
    <source>
        <dbReference type="PROSITE" id="PS50181"/>
    </source>
</evidence>
<dbReference type="InterPro" id="IPR036047">
    <property type="entry name" value="F-box-like_dom_sf"/>
</dbReference>
<name>A0AAD5GB80_AMBAR</name>
<protein>
    <recommendedName>
        <fullName evidence="1">F-box domain-containing protein</fullName>
    </recommendedName>
</protein>
<comment type="caution">
    <text evidence="2">The sequence shown here is derived from an EMBL/GenBank/DDBJ whole genome shotgun (WGS) entry which is preliminary data.</text>
</comment>
<dbReference type="PANTHER" id="PTHR34223:SF101">
    <property type="entry name" value="F-BOX DOMAIN-CONTAINING PROTEIN"/>
    <property type="match status" value="1"/>
</dbReference>
<dbReference type="InterPro" id="IPR055411">
    <property type="entry name" value="LRR_FXL15/At3g58940/PEG3-like"/>
</dbReference>
<dbReference type="InterPro" id="IPR053197">
    <property type="entry name" value="F-box_SCFL_complex_component"/>
</dbReference>
<dbReference type="SUPFAM" id="SSF81383">
    <property type="entry name" value="F-box domain"/>
    <property type="match status" value="1"/>
</dbReference>